<accession>A0A6A4C1E2</accession>
<evidence type="ECO:0000256" key="1">
    <source>
        <dbReference type="SAM" id="MobiDB-lite"/>
    </source>
</evidence>
<keyword evidence="3" id="KW-1185">Reference proteome</keyword>
<feature type="compositionally biased region" description="Polar residues" evidence="1">
    <location>
        <begin position="40"/>
        <end position="49"/>
    </location>
</feature>
<feature type="compositionally biased region" description="Polar residues" evidence="1">
    <location>
        <begin position="72"/>
        <end position="91"/>
    </location>
</feature>
<organism evidence="2 3">
    <name type="scientific">Phytophthora rubi</name>
    <dbReference type="NCBI Taxonomy" id="129364"/>
    <lineage>
        <taxon>Eukaryota</taxon>
        <taxon>Sar</taxon>
        <taxon>Stramenopiles</taxon>
        <taxon>Oomycota</taxon>
        <taxon>Peronosporomycetes</taxon>
        <taxon>Peronosporales</taxon>
        <taxon>Peronosporaceae</taxon>
        <taxon>Phytophthora</taxon>
    </lineage>
</organism>
<dbReference type="Proteomes" id="UP000434957">
    <property type="component" value="Unassembled WGS sequence"/>
</dbReference>
<gene>
    <name evidence="2" type="ORF">PR003_g27236</name>
</gene>
<comment type="caution">
    <text evidence="2">The sequence shown here is derived from an EMBL/GenBank/DDBJ whole genome shotgun (WGS) entry which is preliminary data.</text>
</comment>
<feature type="compositionally biased region" description="Low complexity" evidence="1">
    <location>
        <begin position="54"/>
        <end position="63"/>
    </location>
</feature>
<protein>
    <submittedName>
        <fullName evidence="2">Uncharacterized protein</fullName>
    </submittedName>
</protein>
<feature type="region of interest" description="Disordered" evidence="1">
    <location>
        <begin position="14"/>
        <end position="118"/>
    </location>
</feature>
<evidence type="ECO:0000313" key="2">
    <source>
        <dbReference type="EMBL" id="KAE9283062.1"/>
    </source>
</evidence>
<sequence length="118" mass="12167">MLPSAGLLSAATCSATAGDDTAQPFQERSACDPAAEPTPAESTFAQTFPTIRIAASTPASLDSSPPPADLRQPSSANNTASSQPSKTSNGERNAKRQKISSADSLKSINTTTNNTKER</sequence>
<dbReference type="EMBL" id="QXFT01003737">
    <property type="protein sequence ID" value="KAE9283062.1"/>
    <property type="molecule type" value="Genomic_DNA"/>
</dbReference>
<evidence type="ECO:0000313" key="3">
    <source>
        <dbReference type="Proteomes" id="UP000434957"/>
    </source>
</evidence>
<reference evidence="2 3" key="1">
    <citation type="submission" date="2018-08" db="EMBL/GenBank/DDBJ databases">
        <title>Genomic investigation of the strawberry pathogen Phytophthora fragariae indicates pathogenicity is determined by transcriptional variation in three key races.</title>
        <authorList>
            <person name="Adams T.M."/>
            <person name="Armitage A.D."/>
            <person name="Sobczyk M.K."/>
            <person name="Bates H.J."/>
            <person name="Dunwell J.M."/>
            <person name="Nellist C.F."/>
            <person name="Harrison R.J."/>
        </authorList>
    </citation>
    <scope>NUCLEOTIDE SEQUENCE [LARGE SCALE GENOMIC DNA]</scope>
    <source>
        <strain evidence="2 3">SCRP333</strain>
    </source>
</reference>
<name>A0A6A4C1E2_9STRA</name>
<dbReference type="AlphaFoldDB" id="A0A6A4C1E2"/>
<feature type="compositionally biased region" description="Polar residues" evidence="1">
    <location>
        <begin position="99"/>
        <end position="118"/>
    </location>
</feature>
<proteinExistence type="predicted"/>